<evidence type="ECO:0000313" key="2">
    <source>
        <dbReference type="Proteomes" id="UP001291623"/>
    </source>
</evidence>
<reference evidence="1" key="1">
    <citation type="submission" date="2023-12" db="EMBL/GenBank/DDBJ databases">
        <title>Genome assembly of Anisodus tanguticus.</title>
        <authorList>
            <person name="Wang Y.-J."/>
        </authorList>
    </citation>
    <scope>NUCLEOTIDE SEQUENCE</scope>
    <source>
        <strain evidence="1">KB-2021</strain>
        <tissue evidence="1">Leaf</tissue>
    </source>
</reference>
<protein>
    <submittedName>
        <fullName evidence="1">Uncharacterized protein</fullName>
    </submittedName>
</protein>
<gene>
    <name evidence="1" type="ORF">RND71_014095</name>
</gene>
<dbReference type="Proteomes" id="UP001291623">
    <property type="component" value="Unassembled WGS sequence"/>
</dbReference>
<organism evidence="1 2">
    <name type="scientific">Anisodus tanguticus</name>
    <dbReference type="NCBI Taxonomy" id="243964"/>
    <lineage>
        <taxon>Eukaryota</taxon>
        <taxon>Viridiplantae</taxon>
        <taxon>Streptophyta</taxon>
        <taxon>Embryophyta</taxon>
        <taxon>Tracheophyta</taxon>
        <taxon>Spermatophyta</taxon>
        <taxon>Magnoliopsida</taxon>
        <taxon>eudicotyledons</taxon>
        <taxon>Gunneridae</taxon>
        <taxon>Pentapetalae</taxon>
        <taxon>asterids</taxon>
        <taxon>lamiids</taxon>
        <taxon>Solanales</taxon>
        <taxon>Solanaceae</taxon>
        <taxon>Solanoideae</taxon>
        <taxon>Hyoscyameae</taxon>
        <taxon>Anisodus</taxon>
    </lineage>
</organism>
<keyword evidence="2" id="KW-1185">Reference proteome</keyword>
<dbReference type="AlphaFoldDB" id="A0AAE1SAK6"/>
<evidence type="ECO:0000313" key="1">
    <source>
        <dbReference type="EMBL" id="KAK4366215.1"/>
    </source>
</evidence>
<accession>A0AAE1SAK6</accession>
<name>A0AAE1SAK6_9SOLA</name>
<dbReference type="EMBL" id="JAVYJV010000007">
    <property type="protein sequence ID" value="KAK4366215.1"/>
    <property type="molecule type" value="Genomic_DNA"/>
</dbReference>
<proteinExistence type="predicted"/>
<sequence length="202" mass="23388">MIILVREEEEEDEEHEFVFNATWAFESIPHLQHQVKDYSKEVSCPMILRWLATKNNTKLSVDLFNPHKDEYVWCSVPPVEKELIDLNFAHLPWMGSANCAQGYDYIQISLDRPMPRSHVTKNLNSRDGDKVPEHSWMANEGNLKFNWRSAAWIRTMVGAIYSLLGYDLVGDISCSVLKLGHSGTSRDLLVVALRDRDYYLQE</sequence>
<comment type="caution">
    <text evidence="1">The sequence shown here is derived from an EMBL/GenBank/DDBJ whole genome shotgun (WGS) entry which is preliminary data.</text>
</comment>